<dbReference type="InterPro" id="IPR051320">
    <property type="entry name" value="Viral_Replic_Matur_Polypro"/>
</dbReference>
<dbReference type="AlphaFoldDB" id="A0A9Q3I7N7"/>
<dbReference type="InterPro" id="IPR043502">
    <property type="entry name" value="DNA/RNA_pol_sf"/>
</dbReference>
<dbReference type="InterPro" id="IPR043128">
    <property type="entry name" value="Rev_trsase/Diguanyl_cyclase"/>
</dbReference>
<evidence type="ECO:0000313" key="2">
    <source>
        <dbReference type="EMBL" id="MBW0528834.1"/>
    </source>
</evidence>
<dbReference type="PANTHER" id="PTHR33064:SF37">
    <property type="entry name" value="RIBONUCLEASE H"/>
    <property type="match status" value="1"/>
</dbReference>
<dbReference type="Proteomes" id="UP000765509">
    <property type="component" value="Unassembled WGS sequence"/>
</dbReference>
<gene>
    <name evidence="2" type="ORF">O181_068549</name>
</gene>
<dbReference type="Gene3D" id="3.30.70.270">
    <property type="match status" value="2"/>
</dbReference>
<name>A0A9Q3I7N7_9BASI</name>
<sequence>MTFGLTNAPASFQNLVKDIYVVVYLDYIVVFSKSEEEHVTHVSTFLAILRSNNLFAKASKFLFPVYRIESLDYIVSSEGLKMDQAKVQQIPNWPLPRKLKTPQSFLGFSNFDHHFIKNYSKKISSLTSFLNKYSCLPLNEEALRHFHQLKDAFTTASILSHFNPSLPTTLETDASDYALGAILSQVSDSGKHSIAFDSCKLLQQSSAMRLMKRNSLAYSGLSRAGELFSFLFLPLLRFSPIILP</sequence>
<proteinExistence type="predicted"/>
<dbReference type="PANTHER" id="PTHR33064">
    <property type="entry name" value="POL PROTEIN"/>
    <property type="match status" value="1"/>
</dbReference>
<dbReference type="InterPro" id="IPR041577">
    <property type="entry name" value="RT_RNaseH_2"/>
</dbReference>
<reference evidence="2" key="1">
    <citation type="submission" date="2021-03" db="EMBL/GenBank/DDBJ databases">
        <title>Draft genome sequence of rust myrtle Austropuccinia psidii MF-1, a brazilian biotype.</title>
        <authorList>
            <person name="Quecine M.C."/>
            <person name="Pachon D.M.R."/>
            <person name="Bonatelli M.L."/>
            <person name="Correr F.H."/>
            <person name="Franceschini L.M."/>
            <person name="Leite T.F."/>
            <person name="Margarido G.R.A."/>
            <person name="Almeida C.A."/>
            <person name="Ferrarezi J.A."/>
            <person name="Labate C.A."/>
        </authorList>
    </citation>
    <scope>NUCLEOTIDE SEQUENCE</scope>
    <source>
        <strain evidence="2">MF-1</strain>
    </source>
</reference>
<dbReference type="Pfam" id="PF17919">
    <property type="entry name" value="RT_RNaseH_2"/>
    <property type="match status" value="1"/>
</dbReference>
<dbReference type="EMBL" id="AVOT02034666">
    <property type="protein sequence ID" value="MBW0528834.1"/>
    <property type="molecule type" value="Genomic_DNA"/>
</dbReference>
<organism evidence="2 3">
    <name type="scientific">Austropuccinia psidii MF-1</name>
    <dbReference type="NCBI Taxonomy" id="1389203"/>
    <lineage>
        <taxon>Eukaryota</taxon>
        <taxon>Fungi</taxon>
        <taxon>Dikarya</taxon>
        <taxon>Basidiomycota</taxon>
        <taxon>Pucciniomycotina</taxon>
        <taxon>Pucciniomycetes</taxon>
        <taxon>Pucciniales</taxon>
        <taxon>Sphaerophragmiaceae</taxon>
        <taxon>Austropuccinia</taxon>
    </lineage>
</organism>
<accession>A0A9Q3I7N7</accession>
<feature type="domain" description="Reverse transcriptase/retrotransposon-derived protein RNase H-like" evidence="1">
    <location>
        <begin position="139"/>
        <end position="217"/>
    </location>
</feature>
<evidence type="ECO:0000313" key="3">
    <source>
        <dbReference type="Proteomes" id="UP000765509"/>
    </source>
</evidence>
<comment type="caution">
    <text evidence="2">The sequence shown here is derived from an EMBL/GenBank/DDBJ whole genome shotgun (WGS) entry which is preliminary data.</text>
</comment>
<evidence type="ECO:0000259" key="1">
    <source>
        <dbReference type="Pfam" id="PF17919"/>
    </source>
</evidence>
<keyword evidence="3" id="KW-1185">Reference proteome</keyword>
<dbReference type="SUPFAM" id="SSF56672">
    <property type="entry name" value="DNA/RNA polymerases"/>
    <property type="match status" value="1"/>
</dbReference>
<protein>
    <recommendedName>
        <fullName evidence="1">Reverse transcriptase/retrotransposon-derived protein RNase H-like domain-containing protein</fullName>
    </recommendedName>
</protein>